<reference evidence="3" key="1">
    <citation type="journal article" date="2018" name="Nat. Microbiol.">
        <title>Leveraging single-cell genomics to expand the fungal tree of life.</title>
        <authorList>
            <person name="Ahrendt S.R."/>
            <person name="Quandt C.A."/>
            <person name="Ciobanu D."/>
            <person name="Clum A."/>
            <person name="Salamov A."/>
            <person name="Andreopoulos B."/>
            <person name="Cheng J.F."/>
            <person name="Woyke T."/>
            <person name="Pelin A."/>
            <person name="Henrissat B."/>
            <person name="Reynolds N.K."/>
            <person name="Benny G.L."/>
            <person name="Smith M.E."/>
            <person name="James T.Y."/>
            <person name="Grigoriev I.V."/>
        </authorList>
    </citation>
    <scope>NUCLEOTIDE SEQUENCE [LARGE SCALE GENOMIC DNA]</scope>
</reference>
<name>A0A4P9Y2Q1_9FUNG</name>
<keyword evidence="3" id="KW-1185">Reference proteome</keyword>
<feature type="chain" id="PRO_5020967169" evidence="1">
    <location>
        <begin position="22"/>
        <end position="166"/>
    </location>
</feature>
<organism evidence="2 3">
    <name type="scientific">Piptocephalis cylindrospora</name>
    <dbReference type="NCBI Taxonomy" id="1907219"/>
    <lineage>
        <taxon>Eukaryota</taxon>
        <taxon>Fungi</taxon>
        <taxon>Fungi incertae sedis</taxon>
        <taxon>Zoopagomycota</taxon>
        <taxon>Zoopagomycotina</taxon>
        <taxon>Zoopagomycetes</taxon>
        <taxon>Zoopagales</taxon>
        <taxon>Piptocephalidaceae</taxon>
        <taxon>Piptocephalis</taxon>
    </lineage>
</organism>
<evidence type="ECO:0000256" key="1">
    <source>
        <dbReference type="SAM" id="SignalP"/>
    </source>
</evidence>
<gene>
    <name evidence="2" type="ORF">BJ684DRAFT_16684</name>
</gene>
<evidence type="ECO:0000313" key="2">
    <source>
        <dbReference type="EMBL" id="RKP12872.1"/>
    </source>
</evidence>
<sequence length="166" mass="18121">MTVISHLFLLLLLLLPILNFTDLPPFYVNPAQPIRIVHVGGSETMTYSYPVQIEGHGPTLFSFPEKTSFGSYMDEGMAGPGRISYSSTTSLPPSMSWSGPADTTLNQSTSSLINEGEIMCWHGNPCGDVESFLSSSFLLDRSVAPEDPFARLNEVEADDVLSARPF</sequence>
<dbReference type="Proteomes" id="UP000267251">
    <property type="component" value="Unassembled WGS sequence"/>
</dbReference>
<protein>
    <submittedName>
        <fullName evidence="2">Uncharacterized protein</fullName>
    </submittedName>
</protein>
<proteinExistence type="predicted"/>
<dbReference type="AlphaFoldDB" id="A0A4P9Y2Q1"/>
<accession>A0A4P9Y2Q1</accession>
<dbReference type="EMBL" id="KZ988177">
    <property type="protein sequence ID" value="RKP12872.1"/>
    <property type="molecule type" value="Genomic_DNA"/>
</dbReference>
<keyword evidence="1" id="KW-0732">Signal</keyword>
<evidence type="ECO:0000313" key="3">
    <source>
        <dbReference type="Proteomes" id="UP000267251"/>
    </source>
</evidence>
<feature type="signal peptide" evidence="1">
    <location>
        <begin position="1"/>
        <end position="21"/>
    </location>
</feature>